<dbReference type="Proteomes" id="UP000017819">
    <property type="component" value="Unassembled WGS sequence"/>
</dbReference>
<dbReference type="EMBL" id="AWXZ01000038">
    <property type="protein sequence ID" value="ESR23761.1"/>
    <property type="molecule type" value="Genomic_DNA"/>
</dbReference>
<dbReference type="AlphaFoldDB" id="V4RC64"/>
<sequence>MLAVAPICLLTVLVACLSLVFPGIVLGLPRLLVPQFF</sequence>
<organism evidence="1 2">
    <name type="scientific">Lutibaculum baratangense AMV1</name>
    <dbReference type="NCBI Taxonomy" id="631454"/>
    <lineage>
        <taxon>Bacteria</taxon>
        <taxon>Pseudomonadati</taxon>
        <taxon>Pseudomonadota</taxon>
        <taxon>Alphaproteobacteria</taxon>
        <taxon>Hyphomicrobiales</taxon>
        <taxon>Tepidamorphaceae</taxon>
        <taxon>Lutibaculum</taxon>
    </lineage>
</organism>
<proteinExistence type="predicted"/>
<accession>V4RC64</accession>
<dbReference type="STRING" id="631454.N177_2991"/>
<gene>
    <name evidence="1" type="ORF">N177_2991</name>
</gene>
<evidence type="ECO:0000313" key="2">
    <source>
        <dbReference type="Proteomes" id="UP000017819"/>
    </source>
</evidence>
<evidence type="ECO:0000313" key="1">
    <source>
        <dbReference type="EMBL" id="ESR23761.1"/>
    </source>
</evidence>
<protein>
    <submittedName>
        <fullName evidence="1">Uncharacterized protein</fullName>
    </submittedName>
</protein>
<name>V4RC64_9HYPH</name>
<comment type="caution">
    <text evidence="1">The sequence shown here is derived from an EMBL/GenBank/DDBJ whole genome shotgun (WGS) entry which is preliminary data.</text>
</comment>
<reference evidence="1 2" key="1">
    <citation type="journal article" date="2014" name="Genome Announc.">
        <title>Draft Genome Sequence of Lutibaculum baratangense Strain AMV1T, Isolated from a Mud Volcano in Andamans, India.</title>
        <authorList>
            <person name="Singh A."/>
            <person name="Sreenivas A."/>
            <person name="Sathyanarayana Reddy G."/>
            <person name="Pinnaka A.K."/>
            <person name="Shivaji S."/>
        </authorList>
    </citation>
    <scope>NUCLEOTIDE SEQUENCE [LARGE SCALE GENOMIC DNA]</scope>
    <source>
        <strain evidence="1 2">AMV1</strain>
    </source>
</reference>
<keyword evidence="2" id="KW-1185">Reference proteome</keyword>